<gene>
    <name evidence="2" type="ORF">F2Q68_00024987</name>
</gene>
<evidence type="ECO:0000313" key="3">
    <source>
        <dbReference type="Proteomes" id="UP000712281"/>
    </source>
</evidence>
<reference evidence="2" key="1">
    <citation type="submission" date="2019-12" db="EMBL/GenBank/DDBJ databases">
        <title>Genome sequencing and annotation of Brassica cretica.</title>
        <authorList>
            <person name="Studholme D.J."/>
            <person name="Sarris P.F."/>
        </authorList>
    </citation>
    <scope>NUCLEOTIDE SEQUENCE</scope>
    <source>
        <strain evidence="2">PFS-001/15</strain>
        <tissue evidence="2">Leaf</tissue>
    </source>
</reference>
<evidence type="ECO:0000313" key="2">
    <source>
        <dbReference type="EMBL" id="KAF2565823.1"/>
    </source>
</evidence>
<comment type="caution">
    <text evidence="2">The sequence shown here is derived from an EMBL/GenBank/DDBJ whole genome shotgun (WGS) entry which is preliminary data.</text>
</comment>
<organism evidence="2 3">
    <name type="scientific">Brassica cretica</name>
    <name type="common">Mustard</name>
    <dbReference type="NCBI Taxonomy" id="69181"/>
    <lineage>
        <taxon>Eukaryota</taxon>
        <taxon>Viridiplantae</taxon>
        <taxon>Streptophyta</taxon>
        <taxon>Embryophyta</taxon>
        <taxon>Tracheophyta</taxon>
        <taxon>Spermatophyta</taxon>
        <taxon>Magnoliopsida</taxon>
        <taxon>eudicotyledons</taxon>
        <taxon>Gunneridae</taxon>
        <taxon>Pentapetalae</taxon>
        <taxon>rosids</taxon>
        <taxon>malvids</taxon>
        <taxon>Brassicales</taxon>
        <taxon>Brassicaceae</taxon>
        <taxon>Brassiceae</taxon>
        <taxon>Brassica</taxon>
    </lineage>
</organism>
<dbReference type="Proteomes" id="UP000712281">
    <property type="component" value="Unassembled WGS sequence"/>
</dbReference>
<protein>
    <submittedName>
        <fullName evidence="2">Uncharacterized protein</fullName>
    </submittedName>
</protein>
<dbReference type="AlphaFoldDB" id="A0A8S9I8P8"/>
<evidence type="ECO:0000256" key="1">
    <source>
        <dbReference type="SAM" id="MobiDB-lite"/>
    </source>
</evidence>
<feature type="region of interest" description="Disordered" evidence="1">
    <location>
        <begin position="1"/>
        <end position="22"/>
    </location>
</feature>
<proteinExistence type="predicted"/>
<accession>A0A8S9I8P8</accession>
<dbReference type="EMBL" id="QGKW02001911">
    <property type="protein sequence ID" value="KAF2565823.1"/>
    <property type="molecule type" value="Genomic_DNA"/>
</dbReference>
<sequence>MKDAGLTTDDCANEHPVVEESHEDTVASRLAAGEIANVSLADKSESADGTDAEAMNKVVDHMYVDEIGSGDNLMDEECPLVINETLGAEDGVQTASEADFTTATVDEPVVGGVAGNVADVCVLDDKSESAAETAAEAINKVADHVHVDEIGLGDDLMDEECPPVISETMGPEGGVQKESAEYMTPAFGEESILEGLEGNDPDAGVHVVDPGHGDVIGSHDDMTDGETEQKEGETGVMILSDSQTPMTARHVPVAEEEELASLLLAKSYYDLADMVPVI</sequence>
<feature type="compositionally biased region" description="Basic and acidic residues" evidence="1">
    <location>
        <begin position="12"/>
        <end position="22"/>
    </location>
</feature>
<name>A0A8S9I8P8_BRACR</name>